<dbReference type="InterPro" id="IPR001279">
    <property type="entry name" value="Metallo-B-lactamas"/>
</dbReference>
<dbReference type="UniPathway" id="UPA00539"/>
<dbReference type="PANTHER" id="PTHR42663:SF7">
    <property type="entry name" value="COENZYME PQQ SYNTHESIS PROTEIN B"/>
    <property type="match status" value="1"/>
</dbReference>
<protein>
    <recommendedName>
        <fullName evidence="3 6">Coenzyme PQQ synthesis protein B</fullName>
    </recommendedName>
    <alternativeName>
        <fullName evidence="6">Pyrroloquinoline quinone biosynthesis protein B</fullName>
    </alternativeName>
</protein>
<evidence type="ECO:0000256" key="3">
    <source>
        <dbReference type="ARBA" id="ARBA00015084"/>
    </source>
</evidence>
<dbReference type="Proteomes" id="UP000193978">
    <property type="component" value="Chromosome"/>
</dbReference>
<dbReference type="CDD" id="cd16274">
    <property type="entry name" value="PQQB-like_MBL-fold"/>
    <property type="match status" value="1"/>
</dbReference>
<evidence type="ECO:0000256" key="2">
    <source>
        <dbReference type="ARBA" id="ARBA00008481"/>
    </source>
</evidence>
<evidence type="ECO:0000256" key="1">
    <source>
        <dbReference type="ARBA" id="ARBA00004886"/>
    </source>
</evidence>
<dbReference type="OrthoDB" id="9778305at2"/>
<accession>A0A1W6MSZ5</accession>
<dbReference type="GO" id="GO:0018189">
    <property type="term" value="P:pyrroloquinoline quinone biosynthetic process"/>
    <property type="evidence" value="ECO:0007669"/>
    <property type="project" value="UniProtKB-UniRule"/>
</dbReference>
<dbReference type="NCBIfam" id="TIGR02108">
    <property type="entry name" value="PQQ_syn_pqqB"/>
    <property type="match status" value="1"/>
</dbReference>
<dbReference type="HAMAP" id="MF_00653">
    <property type="entry name" value="PQQ_syn_PqqB"/>
    <property type="match status" value="1"/>
</dbReference>
<reference evidence="8 9" key="1">
    <citation type="submission" date="2017-02" db="EMBL/GenBank/DDBJ databases">
        <authorList>
            <person name="Peterson S.W."/>
        </authorList>
    </citation>
    <scope>NUCLEOTIDE SEQUENCE [LARGE SCALE GENOMIC DNA]</scope>
    <source>
        <strain evidence="8 9">S285</strain>
    </source>
</reference>
<evidence type="ECO:0000256" key="5">
    <source>
        <dbReference type="ARBA" id="ARBA00022905"/>
    </source>
</evidence>
<dbReference type="KEGG" id="mbry:B1812_06120"/>
<keyword evidence="9" id="KW-1185">Reference proteome</keyword>
<comment type="pathway">
    <text evidence="1 6">Cofactor biosynthesis; pyrroloquinoline quinone biosynthesis.</text>
</comment>
<dbReference type="AlphaFoldDB" id="A0A1W6MSZ5"/>
<dbReference type="Pfam" id="PF12706">
    <property type="entry name" value="Lactamase_B_2"/>
    <property type="match status" value="1"/>
</dbReference>
<dbReference type="EMBL" id="CP019948">
    <property type="protein sequence ID" value="ARN80718.1"/>
    <property type="molecule type" value="Genomic_DNA"/>
</dbReference>
<feature type="domain" description="Metallo-beta-lactamase" evidence="7">
    <location>
        <begin position="51"/>
        <end position="276"/>
    </location>
</feature>
<dbReference type="SUPFAM" id="SSF56281">
    <property type="entry name" value="Metallo-hydrolase/oxidoreductase"/>
    <property type="match status" value="1"/>
</dbReference>
<evidence type="ECO:0000313" key="8">
    <source>
        <dbReference type="EMBL" id="ARN80718.1"/>
    </source>
</evidence>
<keyword evidence="4 6" id="KW-0813">Transport</keyword>
<dbReference type="Gene3D" id="3.60.15.10">
    <property type="entry name" value="Ribonuclease Z/Hydroxyacylglutathione hydrolase-like"/>
    <property type="match status" value="1"/>
</dbReference>
<dbReference type="STRING" id="655015.B1812_06120"/>
<organism evidence="8 9">
    <name type="scientific">Methylocystis bryophila</name>
    <dbReference type="NCBI Taxonomy" id="655015"/>
    <lineage>
        <taxon>Bacteria</taxon>
        <taxon>Pseudomonadati</taxon>
        <taxon>Pseudomonadota</taxon>
        <taxon>Alphaproteobacteria</taxon>
        <taxon>Hyphomicrobiales</taxon>
        <taxon>Methylocystaceae</taxon>
        <taxon>Methylocystis</taxon>
    </lineage>
</organism>
<sequence>MRIRILGSGAGGGFPQWNCNCANCRAVRAGEPGFSPRTQSSLAATANGRDWVLLNASPDLREQIAQNPVLAPSGDDPVRASPIKAVVVTNGDVDHVTGLLTLREAQPFTVYGSSRVLEVLSQNRIFNVLAPACVAREVLPIDTPVALKGAGADLGLSVEAFPVLGKIALWLEDALKANFGSAEGDTLGLKITETASGKAFYYIPGCAGVDEALAQRLSGAALVFFDGTLWHENEMIEQGLLGKTGTRMGHINMSGSDGSIAAFAPLGVARKIYVHINNSNPVLNAFSRERREAEASGWEIGEDGMEVLL</sequence>
<proteinExistence type="inferred from homology"/>
<comment type="function">
    <text evidence="6">May be involved in the transport of PQQ or its precursor to the periplasm.</text>
</comment>
<evidence type="ECO:0000313" key="9">
    <source>
        <dbReference type="Proteomes" id="UP000193978"/>
    </source>
</evidence>
<keyword evidence="5 6" id="KW-0884">PQQ biosynthesis</keyword>
<comment type="similarity">
    <text evidence="2 6">Belongs to the PqqB family.</text>
</comment>
<dbReference type="PANTHER" id="PTHR42663">
    <property type="entry name" value="HYDROLASE C777.06C-RELATED-RELATED"/>
    <property type="match status" value="1"/>
</dbReference>
<evidence type="ECO:0000256" key="4">
    <source>
        <dbReference type="ARBA" id="ARBA00022448"/>
    </source>
</evidence>
<gene>
    <name evidence="6" type="primary">pqqB</name>
    <name evidence="8" type="ORF">B1812_06120</name>
</gene>
<name>A0A1W6MSZ5_9HYPH</name>
<dbReference type="RefSeq" id="WP_085770797.1">
    <property type="nucleotide sequence ID" value="NZ_AP027149.1"/>
</dbReference>
<evidence type="ECO:0000259" key="7">
    <source>
        <dbReference type="Pfam" id="PF12706"/>
    </source>
</evidence>
<dbReference type="InterPro" id="IPR011842">
    <property type="entry name" value="PQQ_synth_PqqB"/>
</dbReference>
<dbReference type="InterPro" id="IPR036866">
    <property type="entry name" value="RibonucZ/Hydroxyglut_hydro"/>
</dbReference>
<evidence type="ECO:0000256" key="6">
    <source>
        <dbReference type="HAMAP-Rule" id="MF_00653"/>
    </source>
</evidence>